<dbReference type="Proteomes" id="UP000183190">
    <property type="component" value="Unassembled WGS sequence"/>
</dbReference>
<dbReference type="InterPro" id="IPR007627">
    <property type="entry name" value="RNA_pol_sigma70_r2"/>
</dbReference>
<dbReference type="GO" id="GO:0006352">
    <property type="term" value="P:DNA-templated transcription initiation"/>
    <property type="evidence" value="ECO:0007669"/>
    <property type="project" value="InterPro"/>
</dbReference>
<name>A0A1H6JDZ9_RUMFL</name>
<evidence type="ECO:0000313" key="2">
    <source>
        <dbReference type="EMBL" id="SEH60113.1"/>
    </source>
</evidence>
<evidence type="ECO:0000259" key="1">
    <source>
        <dbReference type="Pfam" id="PF04542"/>
    </source>
</evidence>
<dbReference type="RefSeq" id="WP_242872851.1">
    <property type="nucleotide sequence ID" value="NZ_FNWV01000005.1"/>
</dbReference>
<dbReference type="EMBL" id="FNWV01000005">
    <property type="protein sequence ID" value="SEH60113.1"/>
    <property type="molecule type" value="Genomic_DNA"/>
</dbReference>
<dbReference type="AlphaFoldDB" id="A0A1H6JDZ9"/>
<dbReference type="SUPFAM" id="SSF88946">
    <property type="entry name" value="Sigma2 domain of RNA polymerase sigma factors"/>
    <property type="match status" value="1"/>
</dbReference>
<feature type="domain" description="RNA polymerase sigma-70 region 2" evidence="1">
    <location>
        <begin position="9"/>
        <end position="49"/>
    </location>
</feature>
<dbReference type="Gene3D" id="1.10.1740.10">
    <property type="match status" value="1"/>
</dbReference>
<dbReference type="InterPro" id="IPR013325">
    <property type="entry name" value="RNA_pol_sigma_r2"/>
</dbReference>
<accession>A0A1H6JDZ9</accession>
<reference evidence="2 3" key="1">
    <citation type="submission" date="2016-10" db="EMBL/GenBank/DDBJ databases">
        <authorList>
            <person name="de Groot N.N."/>
        </authorList>
    </citation>
    <scope>NUCLEOTIDE SEQUENCE [LARGE SCALE GENOMIC DNA]</scope>
    <source>
        <strain evidence="2 3">YAD2003</strain>
    </source>
</reference>
<proteinExistence type="predicted"/>
<evidence type="ECO:0000313" key="3">
    <source>
        <dbReference type="Proteomes" id="UP000183190"/>
    </source>
</evidence>
<sequence>MNKEIEDYYEKYGQKVYAYLISITREPDTAQDLTQETFLQAMRSLKTFKNKCSVCT</sequence>
<protein>
    <submittedName>
        <fullName evidence="2">Sigma-70 region 2</fullName>
    </submittedName>
</protein>
<dbReference type="Pfam" id="PF04542">
    <property type="entry name" value="Sigma70_r2"/>
    <property type="match status" value="1"/>
</dbReference>
<gene>
    <name evidence="2" type="ORF">SAMN02910265_01644</name>
</gene>
<organism evidence="2 3">
    <name type="scientific">Ruminococcus flavefaciens</name>
    <dbReference type="NCBI Taxonomy" id="1265"/>
    <lineage>
        <taxon>Bacteria</taxon>
        <taxon>Bacillati</taxon>
        <taxon>Bacillota</taxon>
        <taxon>Clostridia</taxon>
        <taxon>Eubacteriales</taxon>
        <taxon>Oscillospiraceae</taxon>
        <taxon>Ruminococcus</taxon>
    </lineage>
</organism>
<dbReference type="GO" id="GO:0003700">
    <property type="term" value="F:DNA-binding transcription factor activity"/>
    <property type="evidence" value="ECO:0007669"/>
    <property type="project" value="InterPro"/>
</dbReference>